<protein>
    <recommendedName>
        <fullName evidence="3">Polysaccharide deacetylase</fullName>
    </recommendedName>
</protein>
<gene>
    <name evidence="1" type="ORF">EWF95_06995</name>
</gene>
<dbReference type="EMBL" id="SESI01000002">
    <property type="protein sequence ID" value="TQQ80237.1"/>
    <property type="molecule type" value="Genomic_DNA"/>
</dbReference>
<evidence type="ECO:0000313" key="1">
    <source>
        <dbReference type="EMBL" id="TQQ80237.1"/>
    </source>
</evidence>
<comment type="caution">
    <text evidence="1">The sequence shown here is derived from an EMBL/GenBank/DDBJ whole genome shotgun (WGS) entry which is preliminary data.</text>
</comment>
<name>A0A544QMU3_9EURY</name>
<dbReference type="RefSeq" id="WP_142443359.1">
    <property type="nucleotide sequence ID" value="NZ_SESI01000002.1"/>
</dbReference>
<sequence length="248" mass="27746">MAERATNNNTDPPGEIEFTYRWYRRFLHELRASGYRFRSFSESPGHGDIVLRHDVDLSVDAAVTMAHIEADLGIESTYCVLLTSPLYNPNEATHRAALREIESLGHDVALHFSTHQYWPAAEPPSTAEIEQRVSEEQSTLESIVSPSATVSFHRPPSWVLGREFEAFRSTYAPAFFEDIGYVADSSQRWREEPPSIDSFPERAQLLTHPGLWGRTDASFADRIAAATDAAASHADHTAREQFLDGGIA</sequence>
<dbReference type="SUPFAM" id="SSF88713">
    <property type="entry name" value="Glycoside hydrolase/deacetylase"/>
    <property type="match status" value="1"/>
</dbReference>
<dbReference type="Gene3D" id="3.20.20.370">
    <property type="entry name" value="Glycoside hydrolase/deacetylase"/>
    <property type="match status" value="1"/>
</dbReference>
<keyword evidence="2" id="KW-1185">Reference proteome</keyword>
<dbReference type="Proteomes" id="UP000315385">
    <property type="component" value="Unassembled WGS sequence"/>
</dbReference>
<organism evidence="1 2">
    <name type="scientific">Halonotius roseus</name>
    <dbReference type="NCBI Taxonomy" id="2511997"/>
    <lineage>
        <taxon>Archaea</taxon>
        <taxon>Methanobacteriati</taxon>
        <taxon>Methanobacteriota</taxon>
        <taxon>Stenosarchaea group</taxon>
        <taxon>Halobacteria</taxon>
        <taxon>Halobacteriales</taxon>
        <taxon>Haloferacaceae</taxon>
        <taxon>Halonotius</taxon>
    </lineage>
</organism>
<dbReference type="GO" id="GO:0005975">
    <property type="term" value="P:carbohydrate metabolic process"/>
    <property type="evidence" value="ECO:0007669"/>
    <property type="project" value="InterPro"/>
</dbReference>
<reference evidence="1 2" key="1">
    <citation type="submission" date="2019-02" db="EMBL/GenBank/DDBJ databases">
        <title>Halonotius sp. a new haloqrchaeon isolated from saline water.</title>
        <authorList>
            <person name="Duran-Viseras A."/>
            <person name="Sanchez-Porro C."/>
            <person name="Ventosa A."/>
        </authorList>
    </citation>
    <scope>NUCLEOTIDE SEQUENCE [LARGE SCALE GENOMIC DNA]</scope>
    <source>
        <strain evidence="1 2">F9-27</strain>
    </source>
</reference>
<accession>A0A544QMU3</accession>
<evidence type="ECO:0008006" key="3">
    <source>
        <dbReference type="Google" id="ProtNLM"/>
    </source>
</evidence>
<dbReference type="InterPro" id="IPR011330">
    <property type="entry name" value="Glyco_hydro/deAcase_b/a-brl"/>
</dbReference>
<evidence type="ECO:0000313" key="2">
    <source>
        <dbReference type="Proteomes" id="UP000315385"/>
    </source>
</evidence>
<proteinExistence type="predicted"/>
<dbReference type="AlphaFoldDB" id="A0A544QMU3"/>
<dbReference type="OrthoDB" id="301436at2157"/>